<sequence>MDNLHERISTLETELTLLKKQKSDFEEIQAHCQKMMMQLTQGASQISLLNEMVECFQKAGQPSHFCFVSCDKGGGNWRIDAGSDLVNELATPSKMMVSVPAELCYLQSEASFDIHEVDLLENNSWTVWQPWLSQHNLDSCLLKPIINTNNHVVGFAIIFTHSSYLNEQRYTLELMLNSVCSLILMTFSRDKMEEELLNSTYEDELTGLMQPKRFNSNFSIMMKDARRYFQRLALISVNIHSGQVSWRNHDIDDSDILELAKVMRSSIRENDLIGRFSQSEFVMGIRIRNLEDAETVAVKLLSQINLIRSKLSENTRVSLGISFYPEHSNYEPMFLAATNAAKNNGNEDGFKIEYHGRYCGSTADLYDF</sequence>
<comment type="caution">
    <text evidence="3">The sequence shown here is derived from an EMBL/GenBank/DDBJ whole genome shotgun (WGS) entry which is preliminary data.</text>
</comment>
<gene>
    <name evidence="3" type="ORF">O1D97_13630</name>
</gene>
<feature type="domain" description="GGDEF" evidence="2">
    <location>
        <begin position="230"/>
        <end position="357"/>
    </location>
</feature>
<proteinExistence type="predicted"/>
<dbReference type="EC" id="2.7.7.65" evidence="3"/>
<reference evidence="3" key="1">
    <citation type="submission" date="2022-12" db="EMBL/GenBank/DDBJ databases">
        <title>Marinomonas 15G1-11 sp. nov, isolated from marine algae.</title>
        <authorList>
            <person name="Butt M."/>
            <person name="Choi D.G."/>
            <person name="Kim J.M."/>
            <person name="Lee J.K."/>
            <person name="Baek J.H."/>
            <person name="Jeon C.O."/>
        </authorList>
    </citation>
    <scope>NUCLEOTIDE SEQUENCE</scope>
    <source>
        <strain evidence="3">15G1-11</strain>
    </source>
</reference>
<dbReference type="SMART" id="SM00267">
    <property type="entry name" value="GGDEF"/>
    <property type="match status" value="1"/>
</dbReference>
<dbReference type="InterPro" id="IPR000160">
    <property type="entry name" value="GGDEF_dom"/>
</dbReference>
<evidence type="ECO:0000259" key="2">
    <source>
        <dbReference type="PROSITE" id="PS50887"/>
    </source>
</evidence>
<name>A0ABT4JW64_9GAMM</name>
<dbReference type="InterPro" id="IPR043128">
    <property type="entry name" value="Rev_trsase/Diguanyl_cyclase"/>
</dbReference>
<evidence type="ECO:0000256" key="1">
    <source>
        <dbReference type="SAM" id="Coils"/>
    </source>
</evidence>
<dbReference type="Proteomes" id="UP001149719">
    <property type="component" value="Unassembled WGS sequence"/>
</dbReference>
<dbReference type="EMBL" id="JAPUBN010000018">
    <property type="protein sequence ID" value="MCZ2722622.1"/>
    <property type="molecule type" value="Genomic_DNA"/>
</dbReference>
<dbReference type="NCBIfam" id="TIGR00254">
    <property type="entry name" value="GGDEF"/>
    <property type="match status" value="1"/>
</dbReference>
<protein>
    <submittedName>
        <fullName evidence="3">Diguanylate cyclase</fullName>
        <ecNumber evidence="3">2.7.7.65</ecNumber>
    </submittedName>
</protein>
<keyword evidence="4" id="KW-1185">Reference proteome</keyword>
<evidence type="ECO:0000313" key="3">
    <source>
        <dbReference type="EMBL" id="MCZ2722622.1"/>
    </source>
</evidence>
<evidence type="ECO:0000313" key="4">
    <source>
        <dbReference type="Proteomes" id="UP001149719"/>
    </source>
</evidence>
<feature type="coiled-coil region" evidence="1">
    <location>
        <begin position="1"/>
        <end position="28"/>
    </location>
</feature>
<keyword evidence="3" id="KW-0808">Transferase</keyword>
<dbReference type="SUPFAM" id="SSF55073">
    <property type="entry name" value="Nucleotide cyclase"/>
    <property type="match status" value="1"/>
</dbReference>
<dbReference type="Pfam" id="PF00990">
    <property type="entry name" value="GGDEF"/>
    <property type="match status" value="1"/>
</dbReference>
<dbReference type="InterPro" id="IPR029787">
    <property type="entry name" value="Nucleotide_cyclase"/>
</dbReference>
<keyword evidence="1" id="KW-0175">Coiled coil</keyword>
<dbReference type="PROSITE" id="PS50887">
    <property type="entry name" value="GGDEF"/>
    <property type="match status" value="1"/>
</dbReference>
<dbReference type="Gene3D" id="3.30.70.270">
    <property type="match status" value="1"/>
</dbReference>
<keyword evidence="3" id="KW-0548">Nucleotidyltransferase</keyword>
<dbReference type="GO" id="GO:0052621">
    <property type="term" value="F:diguanylate cyclase activity"/>
    <property type="evidence" value="ECO:0007669"/>
    <property type="project" value="UniProtKB-EC"/>
</dbReference>
<organism evidence="3 4">
    <name type="scientific">Marinomonas phaeophyticola</name>
    <dbReference type="NCBI Taxonomy" id="3004091"/>
    <lineage>
        <taxon>Bacteria</taxon>
        <taxon>Pseudomonadati</taxon>
        <taxon>Pseudomonadota</taxon>
        <taxon>Gammaproteobacteria</taxon>
        <taxon>Oceanospirillales</taxon>
        <taxon>Oceanospirillaceae</taxon>
        <taxon>Marinomonas</taxon>
    </lineage>
</organism>
<accession>A0ABT4JW64</accession>
<dbReference type="RefSeq" id="WP_269126389.1">
    <property type="nucleotide sequence ID" value="NZ_JAPUBN010000018.1"/>
</dbReference>